<dbReference type="Pfam" id="PF00249">
    <property type="entry name" value="Myb_DNA-binding"/>
    <property type="match status" value="2"/>
</dbReference>
<gene>
    <name evidence="8" type="ORF">BCR37DRAFT_377234</name>
</gene>
<dbReference type="InterPro" id="IPR009057">
    <property type="entry name" value="Homeodomain-like_sf"/>
</dbReference>
<dbReference type="AlphaFoldDB" id="A0A1Y2FNQ2"/>
<dbReference type="GO" id="GO:0042796">
    <property type="term" value="P:snRNA transcription by RNA polymerase III"/>
    <property type="evidence" value="ECO:0007669"/>
    <property type="project" value="TreeGrafter"/>
</dbReference>
<keyword evidence="1" id="KW-0805">Transcription regulation</keyword>
<evidence type="ECO:0000259" key="7">
    <source>
        <dbReference type="PROSITE" id="PS51294"/>
    </source>
</evidence>
<evidence type="ECO:0008006" key="10">
    <source>
        <dbReference type="Google" id="ProtNLM"/>
    </source>
</evidence>
<comment type="caution">
    <text evidence="8">The sequence shown here is derived from an EMBL/GenBank/DDBJ whole genome shotgun (WGS) entry which is preliminary data.</text>
</comment>
<feature type="domain" description="Myb-like" evidence="6">
    <location>
        <begin position="243"/>
        <end position="293"/>
    </location>
</feature>
<keyword evidence="4" id="KW-0539">Nucleus</keyword>
<evidence type="ECO:0000256" key="1">
    <source>
        <dbReference type="ARBA" id="ARBA00023015"/>
    </source>
</evidence>
<evidence type="ECO:0000256" key="3">
    <source>
        <dbReference type="ARBA" id="ARBA00023163"/>
    </source>
</evidence>
<dbReference type="RefSeq" id="XP_040727041.1">
    <property type="nucleotide sequence ID" value="XM_040868765.1"/>
</dbReference>
<dbReference type="PROSITE" id="PS50090">
    <property type="entry name" value="MYB_LIKE"/>
    <property type="match status" value="3"/>
</dbReference>
<keyword evidence="2" id="KW-0238">DNA-binding</keyword>
<feature type="domain" description="HTH myb-type" evidence="7">
    <location>
        <begin position="243"/>
        <end position="297"/>
    </location>
</feature>
<dbReference type="GO" id="GO:0042795">
    <property type="term" value="P:snRNA transcription by RNA polymerase II"/>
    <property type="evidence" value="ECO:0007669"/>
    <property type="project" value="TreeGrafter"/>
</dbReference>
<dbReference type="InterPro" id="IPR051575">
    <property type="entry name" value="Myb-like_DNA-bd"/>
</dbReference>
<organism evidence="8 9">
    <name type="scientific">Protomyces lactucae-debilis</name>
    <dbReference type="NCBI Taxonomy" id="2754530"/>
    <lineage>
        <taxon>Eukaryota</taxon>
        <taxon>Fungi</taxon>
        <taxon>Dikarya</taxon>
        <taxon>Ascomycota</taxon>
        <taxon>Taphrinomycotina</taxon>
        <taxon>Taphrinomycetes</taxon>
        <taxon>Taphrinales</taxon>
        <taxon>Protomycetaceae</taxon>
        <taxon>Protomyces</taxon>
    </lineage>
</organism>
<accession>A0A1Y2FNQ2</accession>
<name>A0A1Y2FNQ2_PROLT</name>
<feature type="domain" description="HTH myb-type" evidence="7">
    <location>
        <begin position="128"/>
        <end position="184"/>
    </location>
</feature>
<feature type="domain" description="Myb-like" evidence="6">
    <location>
        <begin position="128"/>
        <end position="181"/>
    </location>
</feature>
<keyword evidence="3" id="KW-0804">Transcription</keyword>
<dbReference type="InterPro" id="IPR017930">
    <property type="entry name" value="Myb_dom"/>
</dbReference>
<dbReference type="InterPro" id="IPR001005">
    <property type="entry name" value="SANT/Myb"/>
</dbReference>
<evidence type="ECO:0000256" key="5">
    <source>
        <dbReference type="SAM" id="MobiDB-lite"/>
    </source>
</evidence>
<dbReference type="GO" id="GO:0000978">
    <property type="term" value="F:RNA polymerase II cis-regulatory region sequence-specific DNA binding"/>
    <property type="evidence" value="ECO:0007669"/>
    <property type="project" value="TreeGrafter"/>
</dbReference>
<dbReference type="GO" id="GO:0001006">
    <property type="term" value="F:RNA polymerase III type 3 promoter sequence-specific DNA binding"/>
    <property type="evidence" value="ECO:0007669"/>
    <property type="project" value="TreeGrafter"/>
</dbReference>
<feature type="region of interest" description="Disordered" evidence="5">
    <location>
        <begin position="111"/>
        <end position="130"/>
    </location>
</feature>
<dbReference type="SUPFAM" id="SSF46689">
    <property type="entry name" value="Homeodomain-like"/>
    <property type="match status" value="2"/>
</dbReference>
<evidence type="ECO:0000313" key="9">
    <source>
        <dbReference type="Proteomes" id="UP000193685"/>
    </source>
</evidence>
<feature type="domain" description="Myb-like" evidence="6">
    <location>
        <begin position="185"/>
        <end position="242"/>
    </location>
</feature>
<proteinExistence type="predicted"/>
<evidence type="ECO:0000256" key="4">
    <source>
        <dbReference type="ARBA" id="ARBA00023242"/>
    </source>
</evidence>
<reference evidence="8 9" key="1">
    <citation type="submission" date="2016-07" db="EMBL/GenBank/DDBJ databases">
        <title>Pervasive Adenine N6-methylation of Active Genes in Fungi.</title>
        <authorList>
            <consortium name="DOE Joint Genome Institute"/>
            <person name="Mondo S.J."/>
            <person name="Dannebaum R.O."/>
            <person name="Kuo R.C."/>
            <person name="Labutti K."/>
            <person name="Haridas S."/>
            <person name="Kuo A."/>
            <person name="Salamov A."/>
            <person name="Ahrendt S.R."/>
            <person name="Lipzen A."/>
            <person name="Sullivan W."/>
            <person name="Andreopoulos W.B."/>
            <person name="Clum A."/>
            <person name="Lindquist E."/>
            <person name="Daum C."/>
            <person name="Ramamoorthy G.K."/>
            <person name="Gryganskyi A."/>
            <person name="Culley D."/>
            <person name="Magnuson J.K."/>
            <person name="James T.Y."/>
            <person name="O'Malley M.A."/>
            <person name="Stajich J.E."/>
            <person name="Spatafora J.W."/>
            <person name="Visel A."/>
            <person name="Grigoriev I.V."/>
        </authorList>
    </citation>
    <scope>NUCLEOTIDE SEQUENCE [LARGE SCALE GENOMIC DNA]</scope>
    <source>
        <strain evidence="8 9">12-1054</strain>
    </source>
</reference>
<evidence type="ECO:0000259" key="6">
    <source>
        <dbReference type="PROSITE" id="PS50090"/>
    </source>
</evidence>
<dbReference type="PROSITE" id="PS51294">
    <property type="entry name" value="HTH_MYB"/>
    <property type="match status" value="2"/>
</dbReference>
<dbReference type="STRING" id="56484.A0A1Y2FNQ2"/>
<dbReference type="Proteomes" id="UP000193685">
    <property type="component" value="Unassembled WGS sequence"/>
</dbReference>
<protein>
    <recommendedName>
        <fullName evidence="10">Homeodomain-like protein</fullName>
    </recommendedName>
</protein>
<dbReference type="GeneID" id="63785364"/>
<sequence length="307" mass="34276">MSQWQGPSYIAAAPYSSYAPRTSVCQCSTGHTTPAVLGSPLQPSTPLSMESQTPTLDAPQDVSFEYFDAAVQYQNELCLSPNNLPATPTEEMVFGLGISFPQQTAKHGEDLMTPPTTPTKLPRTSVSESPIARRKWTADEDEALTEAVAKYATCAQKWKKVAAAVGNRHAKLCAKRWDYLDRTTMKGVKRGRWTYDEDVVLSQLVRDWTSSRTDKINWNVIATQLPRLRSGTQAQARYTETLDPSIKKGWWTPEEIMALQAAIQLYGTCWRQVAQEVPGRTQRQCRMRYLALAGTSDEQDEARCDSA</sequence>
<keyword evidence="9" id="KW-1185">Reference proteome</keyword>
<evidence type="ECO:0000256" key="2">
    <source>
        <dbReference type="ARBA" id="ARBA00023125"/>
    </source>
</evidence>
<dbReference type="SMART" id="SM00717">
    <property type="entry name" value="SANT"/>
    <property type="match status" value="3"/>
</dbReference>
<dbReference type="PANTHER" id="PTHR46621:SF1">
    <property type="entry name" value="SNRNA-ACTIVATING PROTEIN COMPLEX SUBUNIT 4"/>
    <property type="match status" value="1"/>
</dbReference>
<dbReference type="PANTHER" id="PTHR46621">
    <property type="entry name" value="SNRNA-ACTIVATING PROTEIN COMPLEX SUBUNIT 4"/>
    <property type="match status" value="1"/>
</dbReference>
<dbReference type="EMBL" id="MCFI01000004">
    <property type="protein sequence ID" value="ORY85559.1"/>
    <property type="molecule type" value="Genomic_DNA"/>
</dbReference>
<dbReference type="Gene3D" id="1.10.10.60">
    <property type="entry name" value="Homeodomain-like"/>
    <property type="match status" value="3"/>
</dbReference>
<dbReference type="GO" id="GO:0019185">
    <property type="term" value="C:snRNA-activating protein complex"/>
    <property type="evidence" value="ECO:0007669"/>
    <property type="project" value="TreeGrafter"/>
</dbReference>
<evidence type="ECO:0000313" key="8">
    <source>
        <dbReference type="EMBL" id="ORY85559.1"/>
    </source>
</evidence>
<dbReference type="CDD" id="cd00167">
    <property type="entry name" value="SANT"/>
    <property type="match status" value="2"/>
</dbReference>
<dbReference type="OrthoDB" id="2143914at2759"/>